<feature type="compositionally biased region" description="Low complexity" evidence="1">
    <location>
        <begin position="204"/>
        <end position="217"/>
    </location>
</feature>
<dbReference type="AlphaFoldDB" id="A0A183JAA1"/>
<organism evidence="5">
    <name type="scientific">Soboliphyme baturini</name>
    <dbReference type="NCBI Taxonomy" id="241478"/>
    <lineage>
        <taxon>Eukaryota</taxon>
        <taxon>Metazoa</taxon>
        <taxon>Ecdysozoa</taxon>
        <taxon>Nematoda</taxon>
        <taxon>Enoplea</taxon>
        <taxon>Dorylaimia</taxon>
        <taxon>Dioctophymatida</taxon>
        <taxon>Dioctophymatoidea</taxon>
        <taxon>Soboliphymatidae</taxon>
        <taxon>Soboliphyme</taxon>
    </lineage>
</organism>
<feature type="compositionally biased region" description="Basic and acidic residues" evidence="1">
    <location>
        <begin position="242"/>
        <end position="257"/>
    </location>
</feature>
<gene>
    <name evidence="3" type="ORF">SBAD_LOCUS12799</name>
</gene>
<name>A0A183JAA1_9BILA</name>
<feature type="region of interest" description="Disordered" evidence="1">
    <location>
        <begin position="204"/>
        <end position="257"/>
    </location>
</feature>
<dbReference type="WBParaSite" id="SBAD_0001321201-mRNA-1">
    <property type="protein sequence ID" value="SBAD_0001321201-mRNA-1"/>
    <property type="gene ID" value="SBAD_0001321201"/>
</dbReference>
<evidence type="ECO:0000313" key="4">
    <source>
        <dbReference type="Proteomes" id="UP000270296"/>
    </source>
</evidence>
<evidence type="ECO:0000313" key="3">
    <source>
        <dbReference type="EMBL" id="VDP51883.1"/>
    </source>
</evidence>
<dbReference type="SUPFAM" id="SSF50249">
    <property type="entry name" value="Nucleic acid-binding proteins"/>
    <property type="match status" value="1"/>
</dbReference>
<accession>A0A183JAA1</accession>
<dbReference type="PROSITE" id="PS50126">
    <property type="entry name" value="S1"/>
    <property type="match status" value="1"/>
</dbReference>
<reference evidence="3 4" key="2">
    <citation type="submission" date="2018-11" db="EMBL/GenBank/DDBJ databases">
        <authorList>
            <consortium name="Pathogen Informatics"/>
        </authorList>
    </citation>
    <scope>NUCLEOTIDE SEQUENCE [LARGE SCALE GENOMIC DNA]</scope>
</reference>
<keyword evidence="4" id="KW-1185">Reference proteome</keyword>
<evidence type="ECO:0000313" key="5">
    <source>
        <dbReference type="WBParaSite" id="SBAD_0001321201-mRNA-1"/>
    </source>
</evidence>
<dbReference type="Proteomes" id="UP000270296">
    <property type="component" value="Unassembled WGS sequence"/>
</dbReference>
<reference evidence="5" key="1">
    <citation type="submission" date="2016-06" db="UniProtKB">
        <authorList>
            <consortium name="WormBaseParasite"/>
        </authorList>
    </citation>
    <scope>IDENTIFICATION</scope>
</reference>
<proteinExistence type="predicted"/>
<dbReference type="InterPro" id="IPR003029">
    <property type="entry name" value="S1_domain"/>
</dbReference>
<dbReference type="EMBL" id="UZAM01018865">
    <property type="protein sequence ID" value="VDP51883.1"/>
    <property type="molecule type" value="Genomic_DNA"/>
</dbReference>
<dbReference type="GO" id="GO:0003676">
    <property type="term" value="F:nucleic acid binding"/>
    <property type="evidence" value="ECO:0007669"/>
    <property type="project" value="InterPro"/>
</dbReference>
<evidence type="ECO:0000256" key="1">
    <source>
        <dbReference type="SAM" id="MobiDB-lite"/>
    </source>
</evidence>
<feature type="compositionally biased region" description="Acidic residues" evidence="1">
    <location>
        <begin position="218"/>
        <end position="228"/>
    </location>
</feature>
<dbReference type="InterPro" id="IPR012340">
    <property type="entry name" value="NA-bd_OB-fold"/>
</dbReference>
<dbReference type="Gene3D" id="2.40.50.140">
    <property type="entry name" value="Nucleic acid-binding proteins"/>
    <property type="match status" value="1"/>
</dbReference>
<sequence length="257" mass="28411">SFCWFFIDKFVTANEVKVGVVLRGFVVFARETALVVSLAFNCTGVVPVHLVSSYMIADLVRAFPVGSVVTVKVLTIKMIVGTPNAKTVLSMLESDTGVADQLPVALRGSKRRIIKKEHDDLSYETSDKVFDTWNGKWKGETSLAEIELLPVSEDATERMPVMAASDQNEDIFSQLKQASSFNWQSDRFSMNNLMNVGFEPNAVASSSRDAPAASASNIDEESSSDEGEETKAELNLPASKRNRYEKEKIEEEEILKV</sequence>
<feature type="domain" description="S1 motif" evidence="2">
    <location>
        <begin position="19"/>
        <end position="92"/>
    </location>
</feature>
<protein>
    <submittedName>
        <fullName evidence="5">S1 motif domain-containing protein</fullName>
    </submittedName>
</protein>
<evidence type="ECO:0000259" key="2">
    <source>
        <dbReference type="PROSITE" id="PS50126"/>
    </source>
</evidence>